<accession>K6ZQ97</accession>
<gene>
    <name evidence="3" type="ORF">GPLA_0132</name>
</gene>
<protein>
    <submittedName>
        <fullName evidence="3">PPE repeat-containing protein</fullName>
    </submittedName>
</protein>
<dbReference type="GO" id="GO:0008237">
    <property type="term" value="F:metallopeptidase activity"/>
    <property type="evidence" value="ECO:0007669"/>
    <property type="project" value="InterPro"/>
</dbReference>
<dbReference type="Pfam" id="PF17963">
    <property type="entry name" value="Big_9"/>
    <property type="match status" value="1"/>
</dbReference>
<name>K6ZQ97_9ALTE</name>
<feature type="compositionally biased region" description="Polar residues" evidence="1">
    <location>
        <begin position="183"/>
        <end position="192"/>
    </location>
</feature>
<evidence type="ECO:0000313" key="4">
    <source>
        <dbReference type="Proteomes" id="UP000006322"/>
    </source>
</evidence>
<proteinExistence type="predicted"/>
<dbReference type="STRING" id="1129793.GPLA_0132"/>
<organism evidence="3 4">
    <name type="scientific">Paraglaciecola polaris LMG 21857</name>
    <dbReference type="NCBI Taxonomy" id="1129793"/>
    <lineage>
        <taxon>Bacteria</taxon>
        <taxon>Pseudomonadati</taxon>
        <taxon>Pseudomonadota</taxon>
        <taxon>Gammaproteobacteria</taxon>
        <taxon>Alteromonadales</taxon>
        <taxon>Alteromonadaceae</taxon>
        <taxon>Paraglaciecola</taxon>
    </lineage>
</organism>
<reference evidence="4" key="1">
    <citation type="journal article" date="2014" name="Environ. Microbiol.">
        <title>Comparative genomics of the marine bacterial genus Glaciecola reveals the high degree of genomic diversity and genomic characteristic for cold adaptation.</title>
        <authorList>
            <person name="Qin Q.L."/>
            <person name="Xie B.B."/>
            <person name="Yu Y."/>
            <person name="Shu Y.L."/>
            <person name="Rong J.C."/>
            <person name="Zhang Y.J."/>
            <person name="Zhao D.L."/>
            <person name="Chen X.L."/>
            <person name="Zhang X.Y."/>
            <person name="Chen B."/>
            <person name="Zhou B.C."/>
            <person name="Zhang Y.Z."/>
        </authorList>
    </citation>
    <scope>NUCLEOTIDE SEQUENCE [LARGE SCALE GENOMIC DNA]</scope>
    <source>
        <strain evidence="4">LMG 21857</strain>
    </source>
</reference>
<evidence type="ECO:0000256" key="1">
    <source>
        <dbReference type="SAM" id="MobiDB-lite"/>
    </source>
</evidence>
<evidence type="ECO:0000256" key="2">
    <source>
        <dbReference type="SAM" id="SignalP"/>
    </source>
</evidence>
<keyword evidence="2" id="KW-0732">Signal</keyword>
<dbReference type="Gene3D" id="2.60.40.3440">
    <property type="match status" value="1"/>
</dbReference>
<dbReference type="SUPFAM" id="SSF55486">
    <property type="entry name" value="Metalloproteases ('zincins'), catalytic domain"/>
    <property type="match status" value="1"/>
</dbReference>
<feature type="region of interest" description="Disordered" evidence="1">
    <location>
        <begin position="179"/>
        <end position="201"/>
    </location>
</feature>
<dbReference type="InterPro" id="IPR024079">
    <property type="entry name" value="MetalloPept_cat_dom_sf"/>
</dbReference>
<dbReference type="Pfam" id="PF13583">
    <property type="entry name" value="Reprolysin_4"/>
    <property type="match status" value="1"/>
</dbReference>
<sequence>MQTVNRQVVNRMAQRILFVVVSSLGTVAFTNAFAESIWAASAKSKSASPSEQAKVAASNGNYQSLDSRVLQQKFSDKSTTITLAIPLPDGTLADFILTPSTVMSSALALRYPQFMSYNAVQANAPQNIGRFSLTHKGLTGIFRQQDQWALLSPLFESNDEQYISYYYLDSEGESLLPSGIDDSLSSPVSANNETEDEPSTAQKITGDTLTTYRLALSATGEYTQATGGTKADAVAEMVTLVNRVNQILLIDTAIQFELVDNDDIIFTDADTDPYTNSDANADLTTNQQVIDDAVGSSNYDIGHLLATNPGGLASVGVVCLNTHKAQGYTGNTSPQGERFYIDLVIHELGHQLDAEHSFNAQDLDACDEEQRSASSAFEPGSGSTIMSYAGICGAQNIQNTSSPYFHAGSVEQIRDYVDSGRGRLCGTTSSLANSAPSLTLANNRYVIPASTPFILDVQATDNSTLSYTWEQIDAGGDIGGTANVSEMRSDNGANPLFRSYPAVSESFRYFPALTDVLNNTVSFGEIYATTTRDLTFRVTVKDNQGGVNTADVALEVVDTGAEFAVSQPISTSVWQGNTAQTISWNTADTQNTPINCQSVDITADLDGDNVFDSPLASNTENDGEHVIFSPNTNTTRARVKISCVDNVFYALNPASFTITQGNTSVAPVIDGQSVLSVNEDATVTITLDDLQVTDPDSSYPDNFTFALQAGANYSLENNATVVPDTHFNGPLSVSVTVNDGIDDSNAFALLISVNPVNDAPEAINDNETVQQDSAATLINVLSNDTDIDGDTLIISDVSYSGNGTVSITDSQISYQPQTGFSGVDSLTYVASDGSLSSIATLNVTVTAAAPTTPTTPSSSGGGGAVSLFWVWLLGVISLMRNRQTRFPLC</sequence>
<comment type="caution">
    <text evidence="3">The sequence shown here is derived from an EMBL/GenBank/DDBJ whole genome shotgun (WGS) entry which is preliminary data.</text>
</comment>
<keyword evidence="4" id="KW-1185">Reference proteome</keyword>
<dbReference type="AlphaFoldDB" id="K6ZQ97"/>
<evidence type="ECO:0000313" key="3">
    <source>
        <dbReference type="EMBL" id="GAC31053.1"/>
    </source>
</evidence>
<feature type="signal peptide" evidence="2">
    <location>
        <begin position="1"/>
        <end position="34"/>
    </location>
</feature>
<feature type="chain" id="PRO_5003898541" evidence="2">
    <location>
        <begin position="35"/>
        <end position="889"/>
    </location>
</feature>
<dbReference type="OrthoDB" id="5242130at2"/>
<dbReference type="EMBL" id="BAER01000007">
    <property type="protein sequence ID" value="GAC31053.1"/>
    <property type="molecule type" value="Genomic_DNA"/>
</dbReference>
<dbReference type="RefSeq" id="WP_007102863.1">
    <property type="nucleotide sequence ID" value="NZ_BAER01000007.1"/>
</dbReference>
<dbReference type="Gene3D" id="3.40.390.10">
    <property type="entry name" value="Collagenase (Catalytic Domain)"/>
    <property type="match status" value="1"/>
</dbReference>
<dbReference type="Proteomes" id="UP000006322">
    <property type="component" value="Unassembled WGS sequence"/>
</dbReference>